<keyword evidence="1" id="KW-0812">Transmembrane</keyword>
<evidence type="ECO:0000259" key="2">
    <source>
        <dbReference type="Pfam" id="PF06724"/>
    </source>
</evidence>
<dbReference type="Proteomes" id="UP000024942">
    <property type="component" value="Unassembled WGS sequence"/>
</dbReference>
<evidence type="ECO:0000256" key="1">
    <source>
        <dbReference type="SAM" id="Phobius"/>
    </source>
</evidence>
<feature type="domain" description="DUF1206" evidence="2">
    <location>
        <begin position="189"/>
        <end position="257"/>
    </location>
</feature>
<proteinExistence type="predicted"/>
<dbReference type="AlphaFoldDB" id="A0A059GB64"/>
<organism evidence="3 4">
    <name type="scientific">Hyphomonas oceanitis SCH89</name>
    <dbReference type="NCBI Taxonomy" id="1280953"/>
    <lineage>
        <taxon>Bacteria</taxon>
        <taxon>Pseudomonadati</taxon>
        <taxon>Pseudomonadota</taxon>
        <taxon>Alphaproteobacteria</taxon>
        <taxon>Hyphomonadales</taxon>
        <taxon>Hyphomonadaceae</taxon>
        <taxon>Hyphomonas</taxon>
    </lineage>
</organism>
<dbReference type="InterPro" id="IPR009597">
    <property type="entry name" value="DUF1206"/>
</dbReference>
<dbReference type="PATRIC" id="fig|1280953.3.peg.923"/>
<evidence type="ECO:0000313" key="3">
    <source>
        <dbReference type="EMBL" id="KDA03723.1"/>
    </source>
</evidence>
<feature type="domain" description="DUF1206" evidence="2">
    <location>
        <begin position="15"/>
        <end position="81"/>
    </location>
</feature>
<feature type="transmembrane region" description="Helical" evidence="1">
    <location>
        <begin position="190"/>
        <end position="211"/>
    </location>
</feature>
<dbReference type="Pfam" id="PF06724">
    <property type="entry name" value="DUF1206"/>
    <property type="match status" value="3"/>
</dbReference>
<dbReference type="EMBL" id="ARYL01000004">
    <property type="protein sequence ID" value="KDA03723.1"/>
    <property type="molecule type" value="Genomic_DNA"/>
</dbReference>
<keyword evidence="4" id="KW-1185">Reference proteome</keyword>
<dbReference type="STRING" id="1280953.HOC_04562"/>
<sequence>MVNNLNTTLGWLMRAGYAARGLVYLVVGALALFAAINGGEAEGTTGALAYIFSRPLGAFLLAFVAAGLFAYTLWRLVDGVMDLENEGDDAEGYANRAGQIMSGLTHAVLGVSALTILWKGHASDDGNSAANWSAMLMQHPAGRALVIAAGITTLGVGIYLFIKAWQASYRKDIRCTPVTERLAPFLRYGLAAHGFVLLIVGGLILYAGLTAHAEHAVGFGEALEKLETQPFGRTLLGATGVGLMGFALYCFVLSRYRIVPRLAPSDLPTLG</sequence>
<keyword evidence="1" id="KW-0472">Membrane</keyword>
<feature type="transmembrane region" description="Helical" evidence="1">
    <location>
        <begin position="17"/>
        <end position="36"/>
    </location>
</feature>
<feature type="transmembrane region" description="Helical" evidence="1">
    <location>
        <begin position="231"/>
        <end position="252"/>
    </location>
</feature>
<keyword evidence="1" id="KW-1133">Transmembrane helix</keyword>
<accession>A0A059GB64</accession>
<evidence type="ECO:0000313" key="4">
    <source>
        <dbReference type="Proteomes" id="UP000024942"/>
    </source>
</evidence>
<feature type="transmembrane region" description="Helical" evidence="1">
    <location>
        <begin position="56"/>
        <end position="74"/>
    </location>
</feature>
<comment type="caution">
    <text evidence="3">The sequence shown here is derived from an EMBL/GenBank/DDBJ whole genome shotgun (WGS) entry which is preliminary data.</text>
</comment>
<reference evidence="3 4" key="1">
    <citation type="journal article" date="2014" name="Antonie Van Leeuwenhoek">
        <title>Hyphomonas beringensis sp. nov. and Hyphomonas chukchiensis sp. nov., isolated from surface seawater of the Bering Sea and Chukchi Sea.</title>
        <authorList>
            <person name="Li C."/>
            <person name="Lai Q."/>
            <person name="Li G."/>
            <person name="Dong C."/>
            <person name="Wang J."/>
            <person name="Liao Y."/>
            <person name="Shao Z."/>
        </authorList>
    </citation>
    <scope>NUCLEOTIDE SEQUENCE [LARGE SCALE GENOMIC DNA]</scope>
    <source>
        <strain evidence="3 4">SCH89</strain>
    </source>
</reference>
<name>A0A059GB64_9PROT</name>
<protein>
    <recommendedName>
        <fullName evidence="2">DUF1206 domain-containing protein</fullName>
    </recommendedName>
</protein>
<feature type="transmembrane region" description="Helical" evidence="1">
    <location>
        <begin position="141"/>
        <end position="162"/>
    </location>
</feature>
<gene>
    <name evidence="3" type="ORF">HOC_04562</name>
</gene>
<feature type="domain" description="DUF1206" evidence="2">
    <location>
        <begin position="97"/>
        <end position="165"/>
    </location>
</feature>
<dbReference type="eggNOG" id="ENOG502Z854">
    <property type="taxonomic scope" value="Bacteria"/>
</dbReference>